<feature type="domain" description="HTH araC/xylS-type" evidence="5">
    <location>
        <begin position="648"/>
        <end position="747"/>
    </location>
</feature>
<feature type="transmembrane region" description="Helical" evidence="4">
    <location>
        <begin position="12"/>
        <end position="31"/>
    </location>
</feature>
<dbReference type="Gene3D" id="3.30.450.20">
    <property type="entry name" value="PAS domain"/>
    <property type="match status" value="1"/>
</dbReference>
<evidence type="ECO:0000313" key="7">
    <source>
        <dbReference type="Proteomes" id="UP000426246"/>
    </source>
</evidence>
<dbReference type="PANTHER" id="PTHR43280">
    <property type="entry name" value="ARAC-FAMILY TRANSCRIPTIONAL REGULATOR"/>
    <property type="match status" value="1"/>
</dbReference>
<organism evidence="6 7">
    <name type="scientific">Paenibacillus psychroresistens</name>
    <dbReference type="NCBI Taxonomy" id="1778678"/>
    <lineage>
        <taxon>Bacteria</taxon>
        <taxon>Bacillati</taxon>
        <taxon>Bacillota</taxon>
        <taxon>Bacilli</taxon>
        <taxon>Bacillales</taxon>
        <taxon>Paenibacillaceae</taxon>
        <taxon>Paenibacillus</taxon>
    </lineage>
</organism>
<dbReference type="SUPFAM" id="SSF46689">
    <property type="entry name" value="Homeodomain-like"/>
    <property type="match status" value="1"/>
</dbReference>
<dbReference type="Proteomes" id="UP000426246">
    <property type="component" value="Chromosome"/>
</dbReference>
<dbReference type="GO" id="GO:0003700">
    <property type="term" value="F:DNA-binding transcription factor activity"/>
    <property type="evidence" value="ECO:0007669"/>
    <property type="project" value="InterPro"/>
</dbReference>
<keyword evidence="1" id="KW-0805">Transcription regulation</keyword>
<dbReference type="AlphaFoldDB" id="A0A6B8RTX1"/>
<protein>
    <submittedName>
        <fullName evidence="6">AraC family transcriptional regulator</fullName>
    </submittedName>
</protein>
<keyword evidence="3" id="KW-0804">Transcription</keyword>
<dbReference type="Gene3D" id="1.10.10.60">
    <property type="entry name" value="Homeodomain-like"/>
    <property type="match status" value="2"/>
</dbReference>
<evidence type="ECO:0000256" key="4">
    <source>
        <dbReference type="SAM" id="Phobius"/>
    </source>
</evidence>
<dbReference type="InterPro" id="IPR009057">
    <property type="entry name" value="Homeodomain-like_sf"/>
</dbReference>
<keyword evidence="4" id="KW-1133">Transmembrane helix</keyword>
<evidence type="ECO:0000256" key="3">
    <source>
        <dbReference type="ARBA" id="ARBA00023163"/>
    </source>
</evidence>
<dbReference type="SMART" id="SM00342">
    <property type="entry name" value="HTH_ARAC"/>
    <property type="match status" value="1"/>
</dbReference>
<proteinExistence type="predicted"/>
<dbReference type="EMBL" id="CP034235">
    <property type="protein sequence ID" value="QGQ98756.1"/>
    <property type="molecule type" value="Genomic_DNA"/>
</dbReference>
<dbReference type="OrthoDB" id="2503690at2"/>
<sequence>MLKNFILKNPFQLFLSILMPFLLSSVLVIFVQSSFLTKNFEKFALSMVYNQQKTDLQNTSRNVSVMERTANSLATTAFFDNTITDLLYSDVDSDKYTTYKDKLLSYKNIYPFLQSIYIYNGHNIYAYPGLRFVYDRSNFMDSGIFTTLDDIYHIKSHSMVLRKIPNAISELEDAEAKQFIYVYSYLFFDSQVQSGKVSEAIILNISEESLRESISTSGQSGHNRTFIVDHDGQLLSDDSLHPISTNISNTNYIQAINASKEKAGYLRMDVDGVDSFVTYTATDVFDWKLVSITPYPYIVQDINKMKHNTYLFVLIFILCSFILSFYFSRRLYLPIKLVIQNYNILESEKKNDYYYKKQNFLRKMVNTEGLHSVEGIQKQFNKYNIMLEPKDSFLMVLIKLDHFAEFNANFNLTDRGLLKYGLNNIVSEIFSKVYKHECIDIEEDQILVLINYSLPGLPSKNEQLVALIIEIQENAQKFLNLSISFTSSEAFETLHELNHQYLKTLDLSYYRLIFGYKSLIFQENLNIKFDENYKYPQELDKKMTDSLIQGQHIEAEKALSDIIQNASQYSFTILNSVLIRLLLSIRSAIEVLEANHSLKVNFNLNIYLAKLQKIETLEKIQTDFYSLFESLSIELESKKDNKYIKLLEDVTSIIDKDFANPALSLDTIAEKVNLSASYLGKLFKKHRLISMTDYINNVRLVNAGEMIANTEETINDIMEKSGFLSRSHFFTLFKKVYGVTPNQYRSNAKNNNKNNPSQ</sequence>
<dbReference type="PROSITE" id="PS01124">
    <property type="entry name" value="HTH_ARAC_FAMILY_2"/>
    <property type="match status" value="1"/>
</dbReference>
<evidence type="ECO:0000259" key="5">
    <source>
        <dbReference type="PROSITE" id="PS01124"/>
    </source>
</evidence>
<dbReference type="PANTHER" id="PTHR43280:SF10">
    <property type="entry name" value="REGULATORY PROTEIN POCR"/>
    <property type="match status" value="1"/>
</dbReference>
<reference evidence="7" key="1">
    <citation type="submission" date="2018-11" db="EMBL/GenBank/DDBJ databases">
        <title>Complete genome sequence of Paenibacillus sp. ML311-T8.</title>
        <authorList>
            <person name="Nam Y.-D."/>
            <person name="Kang J."/>
            <person name="Chung W.-H."/>
            <person name="Park Y.S."/>
        </authorList>
    </citation>
    <scope>NUCLEOTIDE SEQUENCE [LARGE SCALE GENOMIC DNA]</scope>
    <source>
        <strain evidence="7">ML311-T8</strain>
    </source>
</reference>
<gene>
    <name evidence="6" type="ORF">EHS13_29705</name>
</gene>
<dbReference type="RefSeq" id="WP_155703865.1">
    <property type="nucleotide sequence ID" value="NZ_CP034235.1"/>
</dbReference>
<evidence type="ECO:0000313" key="6">
    <source>
        <dbReference type="EMBL" id="QGQ98756.1"/>
    </source>
</evidence>
<keyword evidence="7" id="KW-1185">Reference proteome</keyword>
<keyword evidence="4" id="KW-0812">Transmembrane</keyword>
<dbReference type="KEGG" id="ppsc:EHS13_29705"/>
<dbReference type="InterPro" id="IPR020449">
    <property type="entry name" value="Tscrpt_reg_AraC-type_HTH"/>
</dbReference>
<dbReference type="InterPro" id="IPR018060">
    <property type="entry name" value="HTH_AraC"/>
</dbReference>
<accession>A0A6B8RTX1</accession>
<keyword evidence="4" id="KW-0472">Membrane</keyword>
<dbReference type="Pfam" id="PF12833">
    <property type="entry name" value="HTH_18"/>
    <property type="match status" value="1"/>
</dbReference>
<name>A0A6B8RTX1_9BACL</name>
<keyword evidence="2" id="KW-0238">DNA-binding</keyword>
<evidence type="ECO:0000256" key="2">
    <source>
        <dbReference type="ARBA" id="ARBA00023125"/>
    </source>
</evidence>
<evidence type="ECO:0000256" key="1">
    <source>
        <dbReference type="ARBA" id="ARBA00023015"/>
    </source>
</evidence>
<dbReference type="GO" id="GO:0043565">
    <property type="term" value="F:sequence-specific DNA binding"/>
    <property type="evidence" value="ECO:0007669"/>
    <property type="project" value="InterPro"/>
</dbReference>
<dbReference type="PRINTS" id="PR00032">
    <property type="entry name" value="HTHARAC"/>
</dbReference>
<feature type="transmembrane region" description="Helical" evidence="4">
    <location>
        <begin position="309"/>
        <end position="327"/>
    </location>
</feature>